<dbReference type="PANTHER" id="PTHR28577:SF1">
    <property type="entry name" value="CENTROMERE PROTEIN P"/>
    <property type="match status" value="1"/>
</dbReference>
<comment type="caution">
    <text evidence="2">The sequence shown here is derived from an EMBL/GenBank/DDBJ whole genome shotgun (WGS) entry which is preliminary data.</text>
</comment>
<proteinExistence type="predicted"/>
<dbReference type="Proteomes" id="UP001374579">
    <property type="component" value="Unassembled WGS sequence"/>
</dbReference>
<dbReference type="AlphaFoldDB" id="A0AAN9GDL0"/>
<sequence length="264" mass="29812">MKTQQRKARVVSDVIPQNIENQRQQNEQKISELQAEVLSLEQRLQQFRNAQSLQSVKSSDSTTPTLDSVTEEIQKLEQLVKENEILTGITISEATCSVLEQDMTSSLRQHAIVGEAGGKQFKLQYDVREQLQKVESGGSEAEVQMLEMDVVHDMVVQLESNLQAVAKAVSVRELLQLLASYGAWVEDRERAINHFASTFPELVKREDSNDEQGSFNMVISDPHRDLQLRVLWELKVLPMQSVVPDLKLQVEASPEGESKRLISS</sequence>
<name>A0AAN9GDL0_9CAEN</name>
<gene>
    <name evidence="2" type="ORF">V1264_021088</name>
</gene>
<evidence type="ECO:0000256" key="1">
    <source>
        <dbReference type="SAM" id="Coils"/>
    </source>
</evidence>
<protein>
    <submittedName>
        <fullName evidence="2">Uncharacterized protein</fullName>
    </submittedName>
</protein>
<accession>A0AAN9GDL0</accession>
<evidence type="ECO:0000313" key="3">
    <source>
        <dbReference type="Proteomes" id="UP001374579"/>
    </source>
</evidence>
<keyword evidence="3" id="KW-1185">Reference proteome</keyword>
<dbReference type="Pfam" id="PF13096">
    <property type="entry name" value="CENP-P"/>
    <property type="match status" value="1"/>
</dbReference>
<feature type="coiled-coil region" evidence="1">
    <location>
        <begin position="16"/>
        <end position="86"/>
    </location>
</feature>
<dbReference type="GO" id="GO:0005634">
    <property type="term" value="C:nucleus"/>
    <property type="evidence" value="ECO:0007669"/>
    <property type="project" value="TreeGrafter"/>
</dbReference>
<evidence type="ECO:0000313" key="2">
    <source>
        <dbReference type="EMBL" id="KAK7102935.1"/>
    </source>
</evidence>
<dbReference type="GO" id="GO:0000775">
    <property type="term" value="C:chromosome, centromeric region"/>
    <property type="evidence" value="ECO:0007669"/>
    <property type="project" value="InterPro"/>
</dbReference>
<dbReference type="GO" id="GO:0034080">
    <property type="term" value="P:CENP-A containing chromatin assembly"/>
    <property type="evidence" value="ECO:0007669"/>
    <property type="project" value="InterPro"/>
</dbReference>
<dbReference type="PANTHER" id="PTHR28577">
    <property type="entry name" value="CENTROMERE PROTEIN P"/>
    <property type="match status" value="1"/>
</dbReference>
<keyword evidence="1" id="KW-0175">Coiled coil</keyword>
<reference evidence="2 3" key="1">
    <citation type="submission" date="2024-02" db="EMBL/GenBank/DDBJ databases">
        <title>Chromosome-scale genome assembly of the rough periwinkle Littorina saxatilis.</title>
        <authorList>
            <person name="De Jode A."/>
            <person name="Faria R."/>
            <person name="Formenti G."/>
            <person name="Sims Y."/>
            <person name="Smith T.P."/>
            <person name="Tracey A."/>
            <person name="Wood J.M.D."/>
            <person name="Zagrodzka Z.B."/>
            <person name="Johannesson K."/>
            <person name="Butlin R.K."/>
            <person name="Leder E.H."/>
        </authorList>
    </citation>
    <scope>NUCLEOTIDE SEQUENCE [LARGE SCALE GENOMIC DNA]</scope>
    <source>
        <strain evidence="2">Snail1</strain>
        <tissue evidence="2">Muscle</tissue>
    </source>
</reference>
<organism evidence="2 3">
    <name type="scientific">Littorina saxatilis</name>
    <dbReference type="NCBI Taxonomy" id="31220"/>
    <lineage>
        <taxon>Eukaryota</taxon>
        <taxon>Metazoa</taxon>
        <taxon>Spiralia</taxon>
        <taxon>Lophotrochozoa</taxon>
        <taxon>Mollusca</taxon>
        <taxon>Gastropoda</taxon>
        <taxon>Caenogastropoda</taxon>
        <taxon>Littorinimorpha</taxon>
        <taxon>Littorinoidea</taxon>
        <taxon>Littorinidae</taxon>
        <taxon>Littorina</taxon>
    </lineage>
</organism>
<dbReference type="InterPro" id="IPR027801">
    <property type="entry name" value="CENP-P"/>
</dbReference>
<dbReference type="EMBL" id="JBAMIC010000010">
    <property type="protein sequence ID" value="KAK7102935.1"/>
    <property type="molecule type" value="Genomic_DNA"/>
</dbReference>